<comment type="caution">
    <text evidence="5">The sequence shown here is derived from an EMBL/GenBank/DDBJ whole genome shotgun (WGS) entry which is preliminary data.</text>
</comment>
<dbReference type="AlphaFoldDB" id="A0ABC8SBA4"/>
<evidence type="ECO:0000313" key="5">
    <source>
        <dbReference type="EMBL" id="CAK9154090.1"/>
    </source>
</evidence>
<name>A0ABC8SBA4_9AQUA</name>
<evidence type="ECO:0000256" key="2">
    <source>
        <dbReference type="ARBA" id="ARBA00022640"/>
    </source>
</evidence>
<evidence type="ECO:0000256" key="1">
    <source>
        <dbReference type="ARBA" id="ARBA00004474"/>
    </source>
</evidence>
<keyword evidence="3" id="KW-0809">Transit peptide</keyword>
<keyword evidence="6" id="KW-1185">Reference proteome</keyword>
<protein>
    <recommendedName>
        <fullName evidence="4">Plastid lipid-associated protein/fibrillin conserved domain-containing protein</fullName>
    </recommendedName>
</protein>
<accession>A0ABC8SBA4</accession>
<organism evidence="5 6">
    <name type="scientific">Ilex paraguariensis</name>
    <name type="common">yerba mate</name>
    <dbReference type="NCBI Taxonomy" id="185542"/>
    <lineage>
        <taxon>Eukaryota</taxon>
        <taxon>Viridiplantae</taxon>
        <taxon>Streptophyta</taxon>
        <taxon>Embryophyta</taxon>
        <taxon>Tracheophyta</taxon>
        <taxon>Spermatophyta</taxon>
        <taxon>Magnoliopsida</taxon>
        <taxon>eudicotyledons</taxon>
        <taxon>Gunneridae</taxon>
        <taxon>Pentapetalae</taxon>
        <taxon>asterids</taxon>
        <taxon>campanulids</taxon>
        <taxon>Aquifoliales</taxon>
        <taxon>Aquifoliaceae</taxon>
        <taxon>Ilex</taxon>
    </lineage>
</organism>
<dbReference type="PANTHER" id="PTHR31906">
    <property type="entry name" value="PLASTID-LIPID-ASSOCIATED PROTEIN 4, CHLOROPLASTIC-RELATED"/>
    <property type="match status" value="1"/>
</dbReference>
<proteinExistence type="predicted"/>
<dbReference type="Pfam" id="PF04755">
    <property type="entry name" value="PAP_fibrillin"/>
    <property type="match status" value="1"/>
</dbReference>
<dbReference type="GO" id="GO:0009536">
    <property type="term" value="C:plastid"/>
    <property type="evidence" value="ECO:0007669"/>
    <property type="project" value="UniProtKB-SubCell"/>
</dbReference>
<evidence type="ECO:0000259" key="4">
    <source>
        <dbReference type="Pfam" id="PF04755"/>
    </source>
</evidence>
<keyword evidence="2" id="KW-0934">Plastid</keyword>
<gene>
    <name evidence="5" type="ORF">ILEXP_LOCUS22398</name>
</gene>
<sequence length="237" mass="26204">MAALFLATPASTSLTRALQLSRGTREPPTSPLKLTLPRRWAHKTTTRTYASISMPVSSKSEDLVAAILSKVMQTDGGVSLTIDEHKRVAEVAQELQEFCVDEPVKCPLIFGEWDVVYCSVPTSPGGGYRSAFGRLFFRTKVMIQVIEAPDIVLNKVSFSALGFLDGEVSLKGKLKALDEKWIQVVFEPPELKVGALEFKYGGESEVKLEITYIDEKIRLGKGSRGSLFVFQRRKTTS</sequence>
<evidence type="ECO:0000313" key="6">
    <source>
        <dbReference type="Proteomes" id="UP001642360"/>
    </source>
</evidence>
<dbReference type="EMBL" id="CAUOFW020002491">
    <property type="protein sequence ID" value="CAK9154090.1"/>
    <property type="molecule type" value="Genomic_DNA"/>
</dbReference>
<dbReference type="InterPro" id="IPR039633">
    <property type="entry name" value="PAP"/>
</dbReference>
<evidence type="ECO:0000256" key="3">
    <source>
        <dbReference type="ARBA" id="ARBA00022946"/>
    </source>
</evidence>
<feature type="domain" description="Plastid lipid-associated protein/fibrillin conserved" evidence="4">
    <location>
        <begin position="65"/>
        <end position="230"/>
    </location>
</feature>
<reference evidence="5 6" key="1">
    <citation type="submission" date="2024-02" db="EMBL/GenBank/DDBJ databases">
        <authorList>
            <person name="Vignale AGUSTIN F."/>
            <person name="Sosa J E."/>
            <person name="Modenutti C."/>
        </authorList>
    </citation>
    <scope>NUCLEOTIDE SEQUENCE [LARGE SCALE GENOMIC DNA]</scope>
</reference>
<comment type="subcellular location">
    <subcellularLocation>
        <location evidence="1">Plastid</location>
    </subcellularLocation>
</comment>
<dbReference type="Proteomes" id="UP001642360">
    <property type="component" value="Unassembled WGS sequence"/>
</dbReference>
<dbReference type="InterPro" id="IPR006843">
    <property type="entry name" value="PAP/fibrillin_dom"/>
</dbReference>